<gene>
    <name evidence="1" type="ORF">STCU_10336</name>
</gene>
<dbReference type="Gene3D" id="3.10.129.10">
    <property type="entry name" value="Hotdog Thioesterase"/>
    <property type="match status" value="1"/>
</dbReference>
<keyword evidence="2" id="KW-1185">Reference proteome</keyword>
<dbReference type="InterPro" id="IPR029069">
    <property type="entry name" value="HotDog_dom_sf"/>
</dbReference>
<dbReference type="AlphaFoldDB" id="S9TIH2"/>
<organism evidence="1 2">
    <name type="scientific">Strigomonas culicis</name>
    <dbReference type="NCBI Taxonomy" id="28005"/>
    <lineage>
        <taxon>Eukaryota</taxon>
        <taxon>Discoba</taxon>
        <taxon>Euglenozoa</taxon>
        <taxon>Kinetoplastea</taxon>
        <taxon>Metakinetoplastina</taxon>
        <taxon>Trypanosomatida</taxon>
        <taxon>Trypanosomatidae</taxon>
        <taxon>Strigomonadinae</taxon>
        <taxon>Strigomonas</taxon>
    </lineage>
</organism>
<protein>
    <recommendedName>
        <fullName evidence="3">Thioesterase domain-containing protein</fullName>
    </recommendedName>
</protein>
<reference evidence="1 2" key="1">
    <citation type="journal article" date="2013" name="PLoS ONE">
        <title>Predicting the Proteins of Angomonas deanei, Strigomonas culicis and Their Respective Endosymbionts Reveals New Aspects of the Trypanosomatidae Family.</title>
        <authorList>
            <person name="Motta M.C."/>
            <person name="Martins A.C."/>
            <person name="de Souza S.S."/>
            <person name="Catta-Preta C.M."/>
            <person name="Silva R."/>
            <person name="Klein C.C."/>
            <person name="de Almeida L.G."/>
            <person name="de Lima Cunha O."/>
            <person name="Ciapina L.P."/>
            <person name="Brocchi M."/>
            <person name="Colabardini A.C."/>
            <person name="de Araujo Lima B."/>
            <person name="Machado C.R."/>
            <person name="de Almeida Soares C.M."/>
            <person name="Probst C.M."/>
            <person name="de Menezes C.B."/>
            <person name="Thompson C.E."/>
            <person name="Bartholomeu D.C."/>
            <person name="Gradia D.F."/>
            <person name="Pavoni D.P."/>
            <person name="Grisard E.C."/>
            <person name="Fantinatti-Garboggini F."/>
            <person name="Marchini F.K."/>
            <person name="Rodrigues-Luiz G.F."/>
            <person name="Wagner G."/>
            <person name="Goldman G.H."/>
            <person name="Fietto J.L."/>
            <person name="Elias M.C."/>
            <person name="Goldman M.H."/>
            <person name="Sagot M.F."/>
            <person name="Pereira M."/>
            <person name="Stoco P.H."/>
            <person name="de Mendonca-Neto R.P."/>
            <person name="Teixeira S.M."/>
            <person name="Maciel T.E."/>
            <person name="de Oliveira Mendes T.A."/>
            <person name="Urmenyi T.P."/>
            <person name="de Souza W."/>
            <person name="Schenkman S."/>
            <person name="de Vasconcelos A.T."/>
        </authorList>
    </citation>
    <scope>NUCLEOTIDE SEQUENCE [LARGE SCALE GENOMIC DNA]</scope>
</reference>
<proteinExistence type="predicted"/>
<dbReference type="Pfam" id="PF13279">
    <property type="entry name" value="4HBT_2"/>
    <property type="match status" value="1"/>
</dbReference>
<dbReference type="CDD" id="cd00586">
    <property type="entry name" value="4HBT"/>
    <property type="match status" value="1"/>
</dbReference>
<evidence type="ECO:0000313" key="2">
    <source>
        <dbReference type="Proteomes" id="UP000015354"/>
    </source>
</evidence>
<dbReference type="SUPFAM" id="SSF54637">
    <property type="entry name" value="Thioesterase/thiol ester dehydrase-isomerase"/>
    <property type="match status" value="1"/>
</dbReference>
<dbReference type="Proteomes" id="UP000015354">
    <property type="component" value="Unassembled WGS sequence"/>
</dbReference>
<evidence type="ECO:0000313" key="1">
    <source>
        <dbReference type="EMBL" id="EPY17892.1"/>
    </source>
</evidence>
<sequence length="307" mass="34173">MFYIYYLFGRCRLYSYRASRARKQFITNLITGANVPAVLQESTAHVKQKSVNVTADLKKLSFLFFLQNAVSTTVRCNSDFAARGDHVNNSRYAEIIELGRCYHNTLLGLATIGGGTKKGDERLGLLVAGTSIEFVREIRHGAEVLVSSQVVAGETPESLTYVFSLWSKDGGLLHATSCVHVVLVGSTAYRERLERQYSGAEGAVQPAAGKHQWVKVRASYMLADVNGLTCVKEIKQMLVASRSHLTEGEHVLSRERFSDFGNPDLVVHQAISTEPMAPKEGPPPRDWIRSLAEAQRALRRHFRKVTF</sequence>
<accession>S9TIH2</accession>
<evidence type="ECO:0008006" key="3">
    <source>
        <dbReference type="Google" id="ProtNLM"/>
    </source>
</evidence>
<name>S9TIH2_9TRYP</name>
<dbReference type="EMBL" id="ATMH01010233">
    <property type="protein sequence ID" value="EPY17892.1"/>
    <property type="molecule type" value="Genomic_DNA"/>
</dbReference>
<comment type="caution">
    <text evidence="1">The sequence shown here is derived from an EMBL/GenBank/DDBJ whole genome shotgun (WGS) entry which is preliminary data.</text>
</comment>